<evidence type="ECO:0000256" key="2">
    <source>
        <dbReference type="SAM" id="Phobius"/>
    </source>
</evidence>
<protein>
    <submittedName>
        <fullName evidence="3">Uncharacterized protein</fullName>
    </submittedName>
</protein>
<keyword evidence="2" id="KW-1133">Transmembrane helix</keyword>
<gene>
    <name evidence="3" type="ORF">NHX12_014790</name>
</gene>
<accession>A0A9Q0D9B3</accession>
<keyword evidence="4" id="KW-1185">Reference proteome</keyword>
<organism evidence="3 4">
    <name type="scientific">Muraenolepis orangiensis</name>
    <name type="common">Patagonian moray cod</name>
    <dbReference type="NCBI Taxonomy" id="630683"/>
    <lineage>
        <taxon>Eukaryota</taxon>
        <taxon>Metazoa</taxon>
        <taxon>Chordata</taxon>
        <taxon>Craniata</taxon>
        <taxon>Vertebrata</taxon>
        <taxon>Euteleostomi</taxon>
        <taxon>Actinopterygii</taxon>
        <taxon>Neopterygii</taxon>
        <taxon>Teleostei</taxon>
        <taxon>Neoteleostei</taxon>
        <taxon>Acanthomorphata</taxon>
        <taxon>Zeiogadaria</taxon>
        <taxon>Gadariae</taxon>
        <taxon>Gadiformes</taxon>
        <taxon>Muraenolepidoidei</taxon>
        <taxon>Muraenolepididae</taxon>
        <taxon>Muraenolepis</taxon>
    </lineage>
</organism>
<feature type="region of interest" description="Disordered" evidence="1">
    <location>
        <begin position="1"/>
        <end position="32"/>
    </location>
</feature>
<dbReference type="Proteomes" id="UP001148018">
    <property type="component" value="Unassembled WGS sequence"/>
</dbReference>
<keyword evidence="2" id="KW-0812">Transmembrane</keyword>
<feature type="transmembrane region" description="Helical" evidence="2">
    <location>
        <begin position="43"/>
        <end position="61"/>
    </location>
</feature>
<comment type="caution">
    <text evidence="3">The sequence shown here is derived from an EMBL/GenBank/DDBJ whole genome shotgun (WGS) entry which is preliminary data.</text>
</comment>
<evidence type="ECO:0000313" key="3">
    <source>
        <dbReference type="EMBL" id="KAJ3584294.1"/>
    </source>
</evidence>
<dbReference type="AlphaFoldDB" id="A0A9Q0D9B3"/>
<evidence type="ECO:0000313" key="4">
    <source>
        <dbReference type="Proteomes" id="UP001148018"/>
    </source>
</evidence>
<keyword evidence="2" id="KW-0472">Membrane</keyword>
<dbReference type="EMBL" id="JANIIK010000119">
    <property type="protein sequence ID" value="KAJ3584294.1"/>
    <property type="molecule type" value="Genomic_DNA"/>
</dbReference>
<reference evidence="3" key="1">
    <citation type="submission" date="2022-07" db="EMBL/GenBank/DDBJ databases">
        <title>Chromosome-level genome of Muraenolepis orangiensis.</title>
        <authorList>
            <person name="Kim J."/>
        </authorList>
    </citation>
    <scope>NUCLEOTIDE SEQUENCE</scope>
    <source>
        <strain evidence="3">KU_S4_2022</strain>
        <tissue evidence="3">Muscle</tissue>
    </source>
</reference>
<proteinExistence type="predicted"/>
<feature type="compositionally biased region" description="Basic and acidic residues" evidence="1">
    <location>
        <begin position="81"/>
        <end position="103"/>
    </location>
</feature>
<feature type="region of interest" description="Disordered" evidence="1">
    <location>
        <begin position="70"/>
        <end position="106"/>
    </location>
</feature>
<name>A0A9Q0D9B3_9TELE</name>
<evidence type="ECO:0000256" key="1">
    <source>
        <dbReference type="SAM" id="MobiDB-lite"/>
    </source>
</evidence>
<sequence>MRVKKHNHHSAGVFAEESRRDPRTRSSSCWEGKRAAKKRLKRHFFSFFFSFFFFSFFFFFFSARGRRGEVRGVVSPPGRGPRWDPTDKKSEGGREQPRAERRLGVSGAWGVPTPLPRFWPLVGQQEPPPSPVLRPGLRPGRRMALVLRRLYGAMATGMELRTGGG</sequence>